<organism evidence="1 2">
    <name type="scientific">Cryobacterium luteum</name>
    <dbReference type="NCBI Taxonomy" id="1424661"/>
    <lineage>
        <taxon>Bacteria</taxon>
        <taxon>Bacillati</taxon>
        <taxon>Actinomycetota</taxon>
        <taxon>Actinomycetes</taxon>
        <taxon>Micrococcales</taxon>
        <taxon>Microbacteriaceae</taxon>
        <taxon>Cryobacterium</taxon>
    </lineage>
</organism>
<dbReference type="Proteomes" id="UP000297654">
    <property type="component" value="Unassembled WGS sequence"/>
</dbReference>
<gene>
    <name evidence="1" type="ORF">E3O10_04135</name>
</gene>
<dbReference type="STRING" id="1424661.SAMN05216281_106148"/>
<evidence type="ECO:0000313" key="1">
    <source>
        <dbReference type="EMBL" id="TFB93459.1"/>
    </source>
</evidence>
<evidence type="ECO:0000313" key="2">
    <source>
        <dbReference type="Proteomes" id="UP000297654"/>
    </source>
</evidence>
<reference evidence="1 2" key="1">
    <citation type="submission" date="2019-03" db="EMBL/GenBank/DDBJ databases">
        <title>Genomics of glacier-inhabiting Cryobacterium strains.</title>
        <authorList>
            <person name="Liu Q."/>
            <person name="Xin Y.-H."/>
        </authorList>
    </citation>
    <scope>NUCLEOTIDE SEQUENCE [LARGE SCALE GENOMIC DNA]</scope>
    <source>
        <strain evidence="1 2">Hh15</strain>
    </source>
</reference>
<comment type="caution">
    <text evidence="1">The sequence shown here is derived from an EMBL/GenBank/DDBJ whole genome shotgun (WGS) entry which is preliminary data.</text>
</comment>
<dbReference type="AlphaFoldDB" id="A0A1H8FT11"/>
<name>A0A1H8FT11_9MICO</name>
<dbReference type="OrthoDB" id="5118852at2"/>
<keyword evidence="2" id="KW-1185">Reference proteome</keyword>
<dbReference type="EMBL" id="SOFF01000012">
    <property type="protein sequence ID" value="TFB93459.1"/>
    <property type="molecule type" value="Genomic_DNA"/>
</dbReference>
<protein>
    <submittedName>
        <fullName evidence="1">Uncharacterized protein</fullName>
    </submittedName>
</protein>
<sequence length="78" mass="8397">MNFDFAYLIPIIAIIGGITYGIFSMYFKSRRQVAASDGSPALREALATSNATNVALLEKLTAMDARLVAIERALSEVG</sequence>
<accession>A0A1H8FT11</accession>
<proteinExistence type="predicted"/>
<dbReference type="RefSeq" id="WP_092109534.1">
    <property type="nucleotide sequence ID" value="NZ_FOCN01000006.1"/>
</dbReference>